<evidence type="ECO:0008006" key="3">
    <source>
        <dbReference type="Google" id="ProtNLM"/>
    </source>
</evidence>
<dbReference type="EMBL" id="QGGO01000026">
    <property type="protein sequence ID" value="PWK20060.1"/>
    <property type="molecule type" value="Genomic_DNA"/>
</dbReference>
<keyword evidence="2" id="KW-1185">Reference proteome</keyword>
<evidence type="ECO:0000313" key="1">
    <source>
        <dbReference type="EMBL" id="PWK20060.1"/>
    </source>
</evidence>
<comment type="caution">
    <text evidence="1">The sequence shown here is derived from an EMBL/GenBank/DDBJ whole genome shotgun (WGS) entry which is preliminary data.</text>
</comment>
<protein>
    <recommendedName>
        <fullName evidence="3">GH25 family protein</fullName>
    </recommendedName>
</protein>
<dbReference type="Pfam" id="PF10670">
    <property type="entry name" value="DUF4198"/>
    <property type="match status" value="1"/>
</dbReference>
<organism evidence="1 2">
    <name type="scientific">Arcicella aurantiaca</name>
    <dbReference type="NCBI Taxonomy" id="591202"/>
    <lineage>
        <taxon>Bacteria</taxon>
        <taxon>Pseudomonadati</taxon>
        <taxon>Bacteroidota</taxon>
        <taxon>Cytophagia</taxon>
        <taxon>Cytophagales</taxon>
        <taxon>Flectobacillaceae</taxon>
        <taxon>Arcicella</taxon>
    </lineage>
</organism>
<proteinExistence type="predicted"/>
<dbReference type="OrthoDB" id="1345900at2"/>
<accession>A0A316EAV9</accession>
<dbReference type="Proteomes" id="UP000245489">
    <property type="component" value="Unassembled WGS sequence"/>
</dbReference>
<gene>
    <name evidence="1" type="ORF">LV89_03870</name>
</gene>
<dbReference type="RefSeq" id="WP_109744544.1">
    <property type="nucleotide sequence ID" value="NZ_QGGO01000026.1"/>
</dbReference>
<evidence type="ECO:0000313" key="2">
    <source>
        <dbReference type="Proteomes" id="UP000245489"/>
    </source>
</evidence>
<dbReference type="AlphaFoldDB" id="A0A316EAV9"/>
<dbReference type="InterPro" id="IPR019613">
    <property type="entry name" value="DUF4198"/>
</dbReference>
<sequence>MKKIGMLVMAVMLPILSMAHGYWLETKGSGKVGEPVKVLLFFGEYGANLREKGTKLDKMADIKVALIDVVGNKTDIQMTQTDTHWEGTFTPKTAGNYQILGINDTREVQDWTKHKLGITRPVQFLRTNYVAGNIPNNQSKTYQFFDIVAELQKDVLKITIIKDKQPSEKTSVTIINPQTWEKTNLTNTDGTVTFPLAGKGLYLIEAEWIDTTKGNFKGKDYESIRYKSETTFVVN</sequence>
<reference evidence="1 2" key="1">
    <citation type="submission" date="2018-05" db="EMBL/GenBank/DDBJ databases">
        <title>Genomic Encyclopedia of Archaeal and Bacterial Type Strains, Phase II (KMG-II): from individual species to whole genera.</title>
        <authorList>
            <person name="Goeker M."/>
        </authorList>
    </citation>
    <scope>NUCLEOTIDE SEQUENCE [LARGE SCALE GENOMIC DNA]</scope>
    <source>
        <strain evidence="1 2">DSM 22214</strain>
    </source>
</reference>
<name>A0A316EAV9_9BACT</name>